<dbReference type="AlphaFoldDB" id="A0A061AWM8"/>
<evidence type="ECO:0000313" key="1">
    <source>
        <dbReference type="EMBL" id="CDR41609.1"/>
    </source>
</evidence>
<dbReference type="Gene3D" id="3.80.10.10">
    <property type="entry name" value="Ribonuclease Inhibitor"/>
    <property type="match status" value="1"/>
</dbReference>
<reference evidence="1" key="1">
    <citation type="journal article" date="2014" name="Genome Announc.">
        <title>Draft genome sequence of Rhodosporidium toruloides CECT1137, an oleaginous yeast of biotechnological interest.</title>
        <authorList>
            <person name="Morin N."/>
            <person name="Calcas X."/>
            <person name="Devillers H."/>
            <person name="Durrens P."/>
            <person name="Sherman D.J."/>
            <person name="Nicaud J.-M."/>
            <person name="Neuveglise C."/>
        </authorList>
    </citation>
    <scope>NUCLEOTIDE SEQUENCE</scope>
    <source>
        <strain evidence="1">CECT1137</strain>
    </source>
</reference>
<dbReference type="SUPFAM" id="SSF52047">
    <property type="entry name" value="RNI-like"/>
    <property type="match status" value="1"/>
</dbReference>
<proteinExistence type="predicted"/>
<dbReference type="OrthoDB" id="10403221at2759"/>
<gene>
    <name evidence="1" type="ORF">RHTO0S_06e03466g</name>
</gene>
<dbReference type="InterPro" id="IPR032675">
    <property type="entry name" value="LRR_dom_sf"/>
</dbReference>
<organism evidence="1">
    <name type="scientific">Rhodotorula toruloides</name>
    <name type="common">Yeast</name>
    <name type="synonym">Rhodosporidium toruloides</name>
    <dbReference type="NCBI Taxonomy" id="5286"/>
    <lineage>
        <taxon>Eukaryota</taxon>
        <taxon>Fungi</taxon>
        <taxon>Dikarya</taxon>
        <taxon>Basidiomycota</taxon>
        <taxon>Pucciniomycotina</taxon>
        <taxon>Microbotryomycetes</taxon>
        <taxon>Sporidiobolales</taxon>
        <taxon>Sporidiobolaceae</taxon>
        <taxon>Rhodotorula</taxon>
    </lineage>
</organism>
<name>A0A061AWM8_RHOTO</name>
<protein>
    <submittedName>
        <fullName evidence="1">RHTO0S06e03466g1_1</fullName>
    </submittedName>
</protein>
<sequence>MPNLAETITTDQLVKPYATYCLADFPYQSQIRTLVTPPSTVHSYIAVAPLFRHLTGLRSLQLDATMVSELCQPFLGRDLPSDVKLAREFARVALEQLAHRVSRLALFGMEFKAPLGRVIASQLIAPAQIRYLRLEGDTASLWWNDNPQDWHAFLGRLSSLDSLEIHHIGLFGEARNPQIWLRPANRVWQDAWRMPNLRRFVLTTPASPSVVLPLLSVALPNIEELQLKFVEPEYDEVDEDEFMATMAPLEWPHLKTLALTCSCNLLRALLPNFRSCVSLRHLRFSPNDYLDAYEKLVLNSLLPQIRRLTIYVRSDNPWTGRSWDLLEQECAVRKVDLEWRPVRWRWDELRNRQDHYLQGWPSDESWSTYPKDALLDDLDWAVRRLDSLQQTGDLDGYKEMCAILDPLRQRHFIERGAPTVVKGEDEDEVNVRTSRF</sequence>
<accession>A0A061AWM8</accession>
<dbReference type="EMBL" id="LK052941">
    <property type="protein sequence ID" value="CDR41609.1"/>
    <property type="molecule type" value="Genomic_DNA"/>
</dbReference>